<dbReference type="SMART" id="SM00174">
    <property type="entry name" value="RHO"/>
    <property type="match status" value="1"/>
</dbReference>
<dbReference type="InterPro" id="IPR027417">
    <property type="entry name" value="P-loop_NTPase"/>
</dbReference>
<proteinExistence type="inferred from homology"/>
<evidence type="ECO:0000313" key="5">
    <source>
        <dbReference type="Proteomes" id="UP000318571"/>
    </source>
</evidence>
<dbReference type="CDD" id="cd00157">
    <property type="entry name" value="Rho"/>
    <property type="match status" value="1"/>
</dbReference>
<dbReference type="SMART" id="SM00175">
    <property type="entry name" value="RAB"/>
    <property type="match status" value="1"/>
</dbReference>
<keyword evidence="5" id="KW-1185">Reference proteome</keyword>
<keyword evidence="2" id="KW-0547">Nucleotide-binding</keyword>
<evidence type="ECO:0000256" key="1">
    <source>
        <dbReference type="ARBA" id="ARBA00010142"/>
    </source>
</evidence>
<dbReference type="OMA" id="RCKWIPE"/>
<dbReference type="InterPro" id="IPR005225">
    <property type="entry name" value="Small_GTP-bd"/>
</dbReference>
<dbReference type="Proteomes" id="UP000318571">
    <property type="component" value="Chromosome 9"/>
</dbReference>
<evidence type="ECO:0000256" key="2">
    <source>
        <dbReference type="ARBA" id="ARBA00022741"/>
    </source>
</evidence>
<dbReference type="EMBL" id="VCGU01000009">
    <property type="protein sequence ID" value="TRY70357.1"/>
    <property type="molecule type" value="Genomic_DNA"/>
</dbReference>
<protein>
    <submittedName>
        <fullName evidence="4">Uncharacterized protein</fullName>
    </submittedName>
</protein>
<organism evidence="4 5">
    <name type="scientific">Tigriopus californicus</name>
    <name type="common">Marine copepod</name>
    <dbReference type="NCBI Taxonomy" id="6832"/>
    <lineage>
        <taxon>Eukaryota</taxon>
        <taxon>Metazoa</taxon>
        <taxon>Ecdysozoa</taxon>
        <taxon>Arthropoda</taxon>
        <taxon>Crustacea</taxon>
        <taxon>Multicrustacea</taxon>
        <taxon>Hexanauplia</taxon>
        <taxon>Copepoda</taxon>
        <taxon>Harpacticoida</taxon>
        <taxon>Harpacticidae</taxon>
        <taxon>Tigriopus</taxon>
    </lineage>
</organism>
<reference evidence="4 5" key="1">
    <citation type="journal article" date="2018" name="Nat. Ecol. Evol.">
        <title>Genomic signatures of mitonuclear coevolution across populations of Tigriopus californicus.</title>
        <authorList>
            <person name="Barreto F.S."/>
            <person name="Watson E.T."/>
            <person name="Lima T.G."/>
            <person name="Willett C.S."/>
            <person name="Edmands S."/>
            <person name="Li W."/>
            <person name="Burton R.S."/>
        </authorList>
    </citation>
    <scope>NUCLEOTIDE SEQUENCE [LARGE SCALE GENOMIC DNA]</scope>
    <source>
        <strain evidence="4 5">San Diego</strain>
    </source>
</reference>
<dbReference type="GO" id="GO:0003006">
    <property type="term" value="P:developmental process involved in reproduction"/>
    <property type="evidence" value="ECO:0007669"/>
    <property type="project" value="UniProtKB-ARBA"/>
</dbReference>
<dbReference type="SUPFAM" id="SSF52540">
    <property type="entry name" value="P-loop containing nucleoside triphosphate hydrolases"/>
    <property type="match status" value="1"/>
</dbReference>
<dbReference type="InterPro" id="IPR003578">
    <property type="entry name" value="Small_GTPase_Rho"/>
</dbReference>
<sequence>MGRVVPPMESVSIKCVVLGDGSVGKTSLLLSYTTNTFPGLYVPTVFDNYAANLMVDGNYVHLGLWDTAGQSDYDRLRPLAYPETDVFIVCFSLTEKDSVDNVRCKWIPELRHHRGEDVPVLLVGTKMDLRTKDNAKSCMSTLHGHALAQEVGADKFIECSALSQENVTQVFEEVARLVIYPRKKKSSGKKCRVM</sequence>
<dbReference type="GO" id="GO:0007264">
    <property type="term" value="P:small GTPase-mediated signal transduction"/>
    <property type="evidence" value="ECO:0007669"/>
    <property type="project" value="InterPro"/>
</dbReference>
<dbReference type="SMART" id="SM00173">
    <property type="entry name" value="RAS"/>
    <property type="match status" value="1"/>
</dbReference>
<dbReference type="NCBIfam" id="TIGR00231">
    <property type="entry name" value="small_GTP"/>
    <property type="match status" value="1"/>
</dbReference>
<dbReference type="GO" id="GO:0035099">
    <property type="term" value="P:hemocyte migration"/>
    <property type="evidence" value="ECO:0007669"/>
    <property type="project" value="UniProtKB-ARBA"/>
</dbReference>
<keyword evidence="3" id="KW-0342">GTP-binding</keyword>
<evidence type="ECO:0000313" key="4">
    <source>
        <dbReference type="EMBL" id="TRY70357.1"/>
    </source>
</evidence>
<gene>
    <name evidence="4" type="ORF">TCAL_01168</name>
</gene>
<name>A0A553NY47_TIGCA</name>
<dbReference type="GO" id="GO:0022412">
    <property type="term" value="P:cellular process involved in reproduction in multicellular organism"/>
    <property type="evidence" value="ECO:0007669"/>
    <property type="project" value="UniProtKB-ARBA"/>
</dbReference>
<dbReference type="PRINTS" id="PR00449">
    <property type="entry name" value="RASTRNSFRMNG"/>
</dbReference>
<dbReference type="AlphaFoldDB" id="A0A553NY47"/>
<dbReference type="Pfam" id="PF00071">
    <property type="entry name" value="Ras"/>
    <property type="match status" value="1"/>
</dbReference>
<dbReference type="PROSITE" id="PS51420">
    <property type="entry name" value="RHO"/>
    <property type="match status" value="1"/>
</dbReference>
<dbReference type="PANTHER" id="PTHR24072">
    <property type="entry name" value="RHO FAMILY GTPASE"/>
    <property type="match status" value="1"/>
</dbReference>
<dbReference type="OrthoDB" id="8830751at2759"/>
<dbReference type="PROSITE" id="PS51419">
    <property type="entry name" value="RAB"/>
    <property type="match status" value="1"/>
</dbReference>
<dbReference type="InterPro" id="IPR001806">
    <property type="entry name" value="Small_GTPase"/>
</dbReference>
<accession>A0A553NY47</accession>
<evidence type="ECO:0000256" key="3">
    <source>
        <dbReference type="ARBA" id="ARBA00023134"/>
    </source>
</evidence>
<dbReference type="GO" id="GO:0003924">
    <property type="term" value="F:GTPase activity"/>
    <property type="evidence" value="ECO:0007669"/>
    <property type="project" value="InterPro"/>
</dbReference>
<dbReference type="GO" id="GO:0035006">
    <property type="term" value="P:melanization defense response"/>
    <property type="evidence" value="ECO:0007669"/>
    <property type="project" value="UniProtKB-ARBA"/>
</dbReference>
<dbReference type="FunFam" id="3.40.50.300:FF:001179">
    <property type="entry name" value="Rho family GTPase"/>
    <property type="match status" value="1"/>
</dbReference>
<comment type="caution">
    <text evidence="4">The sequence shown here is derived from an EMBL/GenBank/DDBJ whole genome shotgun (WGS) entry which is preliminary data.</text>
</comment>
<comment type="similarity">
    <text evidence="1">Belongs to the small GTPase superfamily. Rho family.</text>
</comment>
<dbReference type="PROSITE" id="PS51421">
    <property type="entry name" value="RAS"/>
    <property type="match status" value="1"/>
</dbReference>
<dbReference type="STRING" id="6832.A0A553NY47"/>
<dbReference type="GO" id="GO:0001667">
    <property type="term" value="P:ameboidal-type cell migration"/>
    <property type="evidence" value="ECO:0007669"/>
    <property type="project" value="UniProtKB-ARBA"/>
</dbReference>
<dbReference type="Gene3D" id="3.40.50.300">
    <property type="entry name" value="P-loop containing nucleotide triphosphate hydrolases"/>
    <property type="match status" value="1"/>
</dbReference>
<dbReference type="GO" id="GO:0005525">
    <property type="term" value="F:GTP binding"/>
    <property type="evidence" value="ECO:0007669"/>
    <property type="project" value="UniProtKB-KW"/>
</dbReference>